<dbReference type="FunFam" id="2.40.50.140:FF:000045">
    <property type="entry name" value="Phenylalanine--tRNA ligase beta subunit"/>
    <property type="match status" value="1"/>
</dbReference>
<dbReference type="InterPro" id="IPR041616">
    <property type="entry name" value="PheRS_beta_core"/>
</dbReference>
<dbReference type="STRING" id="1839801.Dform_01632"/>
<comment type="cofactor">
    <cofactor evidence="15">
        <name>Mg(2+)</name>
        <dbReference type="ChEBI" id="CHEBI:18420"/>
    </cofactor>
    <text evidence="15">Binds 2 magnesium ions per tetramer.</text>
</comment>
<dbReference type="GO" id="GO:0006432">
    <property type="term" value="P:phenylalanyl-tRNA aminoacylation"/>
    <property type="evidence" value="ECO:0007669"/>
    <property type="project" value="UniProtKB-UniRule"/>
</dbReference>
<dbReference type="GO" id="GO:0004826">
    <property type="term" value="F:phenylalanine-tRNA ligase activity"/>
    <property type="evidence" value="ECO:0007669"/>
    <property type="project" value="UniProtKB-UniRule"/>
</dbReference>
<name>A0A1P8F936_9CHLR</name>
<evidence type="ECO:0000256" key="4">
    <source>
        <dbReference type="ARBA" id="ARBA00022490"/>
    </source>
</evidence>
<dbReference type="FunFam" id="3.50.40.10:FF:000001">
    <property type="entry name" value="Phenylalanine--tRNA ligase beta subunit"/>
    <property type="match status" value="1"/>
</dbReference>
<keyword evidence="21" id="KW-1185">Reference proteome</keyword>
<feature type="domain" description="B5" evidence="19">
    <location>
        <begin position="413"/>
        <end position="500"/>
    </location>
</feature>
<feature type="binding site" evidence="15">
    <location>
        <position position="484"/>
    </location>
    <ligand>
        <name>Mg(2+)</name>
        <dbReference type="ChEBI" id="CHEBI:18420"/>
        <note>shared with alpha subunit</note>
    </ligand>
</feature>
<keyword evidence="12 15" id="KW-0648">Protein biosynthesis</keyword>
<dbReference type="SUPFAM" id="SSF54991">
    <property type="entry name" value="Anticodon-binding domain of PheRS"/>
    <property type="match status" value="1"/>
</dbReference>
<evidence type="ECO:0000313" key="21">
    <source>
        <dbReference type="Proteomes" id="UP000185934"/>
    </source>
</evidence>
<evidence type="ECO:0000256" key="3">
    <source>
        <dbReference type="ARBA" id="ARBA00011209"/>
    </source>
</evidence>
<dbReference type="Gene3D" id="3.30.56.10">
    <property type="match status" value="2"/>
</dbReference>
<keyword evidence="9 15" id="KW-0067">ATP-binding</keyword>
<keyword evidence="5 16" id="KW-0820">tRNA-binding</keyword>
<dbReference type="InterPro" id="IPR036690">
    <property type="entry name" value="Fdx_antiC-bd_sf"/>
</dbReference>
<feature type="binding site" evidence="15">
    <location>
        <position position="488"/>
    </location>
    <ligand>
        <name>Mg(2+)</name>
        <dbReference type="ChEBI" id="CHEBI:18420"/>
        <note>shared with alpha subunit</note>
    </ligand>
</feature>
<dbReference type="CDD" id="cd02796">
    <property type="entry name" value="tRNA_bind_bactPheRS"/>
    <property type="match status" value="1"/>
</dbReference>
<dbReference type="InterPro" id="IPR002547">
    <property type="entry name" value="tRNA-bd_dom"/>
</dbReference>
<dbReference type="InterPro" id="IPR009061">
    <property type="entry name" value="DNA-bd_dom_put_sf"/>
</dbReference>
<dbReference type="PROSITE" id="PS51483">
    <property type="entry name" value="B5"/>
    <property type="match status" value="1"/>
</dbReference>
<dbReference type="KEGG" id="dfo:Dform_01632"/>
<feature type="domain" description="FDX-ACB" evidence="18">
    <location>
        <begin position="727"/>
        <end position="818"/>
    </location>
</feature>
<dbReference type="EMBL" id="CP018258">
    <property type="protein sequence ID" value="APV44953.1"/>
    <property type="molecule type" value="Genomic_DNA"/>
</dbReference>
<dbReference type="PROSITE" id="PS50886">
    <property type="entry name" value="TRBD"/>
    <property type="match status" value="1"/>
</dbReference>
<dbReference type="SMART" id="SM00874">
    <property type="entry name" value="B5"/>
    <property type="match status" value="1"/>
</dbReference>
<dbReference type="EC" id="6.1.1.20" evidence="15"/>
<dbReference type="InterPro" id="IPR004532">
    <property type="entry name" value="Phe-tRNA-ligase_IIc_bsu_bact"/>
</dbReference>
<dbReference type="InterPro" id="IPR012340">
    <property type="entry name" value="NA-bd_OB-fold"/>
</dbReference>
<dbReference type="CDD" id="cd00769">
    <property type="entry name" value="PheRS_beta_core"/>
    <property type="match status" value="1"/>
</dbReference>
<feature type="binding site" evidence="15">
    <location>
        <position position="478"/>
    </location>
    <ligand>
        <name>Mg(2+)</name>
        <dbReference type="ChEBI" id="CHEBI:18420"/>
        <note>shared with alpha subunit</note>
    </ligand>
</feature>
<dbReference type="Proteomes" id="UP000185934">
    <property type="component" value="Chromosome"/>
</dbReference>
<evidence type="ECO:0000256" key="14">
    <source>
        <dbReference type="ARBA" id="ARBA00049255"/>
    </source>
</evidence>
<evidence type="ECO:0000256" key="11">
    <source>
        <dbReference type="ARBA" id="ARBA00022884"/>
    </source>
</evidence>
<comment type="catalytic activity">
    <reaction evidence="14 15">
        <text>tRNA(Phe) + L-phenylalanine + ATP = L-phenylalanyl-tRNA(Phe) + AMP + diphosphate + H(+)</text>
        <dbReference type="Rhea" id="RHEA:19413"/>
        <dbReference type="Rhea" id="RHEA-COMP:9668"/>
        <dbReference type="Rhea" id="RHEA-COMP:9699"/>
        <dbReference type="ChEBI" id="CHEBI:15378"/>
        <dbReference type="ChEBI" id="CHEBI:30616"/>
        <dbReference type="ChEBI" id="CHEBI:33019"/>
        <dbReference type="ChEBI" id="CHEBI:58095"/>
        <dbReference type="ChEBI" id="CHEBI:78442"/>
        <dbReference type="ChEBI" id="CHEBI:78531"/>
        <dbReference type="ChEBI" id="CHEBI:456215"/>
        <dbReference type="EC" id="6.1.1.20"/>
    </reaction>
</comment>
<dbReference type="AlphaFoldDB" id="A0A1P8F936"/>
<dbReference type="SMART" id="SM00873">
    <property type="entry name" value="B3_4"/>
    <property type="match status" value="1"/>
</dbReference>
<comment type="subunit">
    <text evidence="3 15">Tetramer of two alpha and two beta subunits.</text>
</comment>
<dbReference type="GO" id="GO:0000287">
    <property type="term" value="F:magnesium ion binding"/>
    <property type="evidence" value="ECO:0007669"/>
    <property type="project" value="UniProtKB-UniRule"/>
</dbReference>
<evidence type="ECO:0000259" key="19">
    <source>
        <dbReference type="PROSITE" id="PS51483"/>
    </source>
</evidence>
<keyword evidence="7 15" id="KW-0479">Metal-binding</keyword>
<dbReference type="OrthoDB" id="9805455at2"/>
<organism evidence="20 21">
    <name type="scientific">Dehalogenimonas formicexedens</name>
    <dbReference type="NCBI Taxonomy" id="1839801"/>
    <lineage>
        <taxon>Bacteria</taxon>
        <taxon>Bacillati</taxon>
        <taxon>Chloroflexota</taxon>
        <taxon>Dehalococcoidia</taxon>
        <taxon>Dehalococcoidales</taxon>
        <taxon>Dehalococcoidaceae</taxon>
        <taxon>Dehalogenimonas</taxon>
    </lineage>
</organism>
<dbReference type="GO" id="GO:0009328">
    <property type="term" value="C:phenylalanine-tRNA ligase complex"/>
    <property type="evidence" value="ECO:0007669"/>
    <property type="project" value="TreeGrafter"/>
</dbReference>
<dbReference type="Gene3D" id="3.30.930.10">
    <property type="entry name" value="Bira Bifunctional Protein, Domain 2"/>
    <property type="match status" value="1"/>
</dbReference>
<dbReference type="HAMAP" id="MF_00283">
    <property type="entry name" value="Phe_tRNA_synth_beta1"/>
    <property type="match status" value="1"/>
</dbReference>
<evidence type="ECO:0000256" key="10">
    <source>
        <dbReference type="ARBA" id="ARBA00022842"/>
    </source>
</evidence>
<dbReference type="GO" id="GO:0005524">
    <property type="term" value="F:ATP binding"/>
    <property type="evidence" value="ECO:0007669"/>
    <property type="project" value="UniProtKB-UniRule"/>
</dbReference>
<dbReference type="InterPro" id="IPR045864">
    <property type="entry name" value="aa-tRNA-synth_II/BPL/LPL"/>
</dbReference>
<keyword evidence="6 15" id="KW-0436">Ligase</keyword>
<dbReference type="Pfam" id="PF17759">
    <property type="entry name" value="tRNA_synthFbeta"/>
    <property type="match status" value="1"/>
</dbReference>
<dbReference type="SUPFAM" id="SSF46955">
    <property type="entry name" value="Putative DNA-binding domain"/>
    <property type="match status" value="1"/>
</dbReference>
<dbReference type="FunFam" id="3.30.70.380:FF:000001">
    <property type="entry name" value="Phenylalanine--tRNA ligase beta subunit"/>
    <property type="match status" value="1"/>
</dbReference>
<dbReference type="SUPFAM" id="SSF50249">
    <property type="entry name" value="Nucleic acid-binding proteins"/>
    <property type="match status" value="1"/>
</dbReference>
<feature type="binding site" evidence="15">
    <location>
        <position position="487"/>
    </location>
    <ligand>
        <name>Mg(2+)</name>
        <dbReference type="ChEBI" id="CHEBI:18420"/>
        <note>shared with alpha subunit</note>
    </ligand>
</feature>
<dbReference type="Gene3D" id="3.30.70.380">
    <property type="entry name" value="Ferrodoxin-fold anticodon-binding domain"/>
    <property type="match status" value="1"/>
</dbReference>
<dbReference type="InterPro" id="IPR005121">
    <property type="entry name" value="Fdx_antiC-bd"/>
</dbReference>
<gene>
    <name evidence="15 20" type="primary">pheT</name>
    <name evidence="20" type="ORF">Dform_01632</name>
</gene>
<dbReference type="SUPFAM" id="SSF55681">
    <property type="entry name" value="Class II aaRS and biotin synthetases"/>
    <property type="match status" value="1"/>
</dbReference>
<dbReference type="RefSeq" id="WP_076004562.1">
    <property type="nucleotide sequence ID" value="NZ_CP018258.1"/>
</dbReference>
<protein>
    <recommendedName>
        <fullName evidence="15">Phenylalanine--tRNA ligase beta subunit</fullName>
        <ecNumber evidence="15">6.1.1.20</ecNumber>
    </recommendedName>
    <alternativeName>
        <fullName evidence="15">Phenylalanyl-tRNA synthetase beta subunit</fullName>
        <shortName evidence="15">PheRS</shortName>
    </alternativeName>
</protein>
<keyword evidence="11 16" id="KW-0694">RNA-binding</keyword>
<dbReference type="Pfam" id="PF01588">
    <property type="entry name" value="tRNA_bind"/>
    <property type="match status" value="1"/>
</dbReference>
<dbReference type="PANTHER" id="PTHR10947:SF0">
    <property type="entry name" value="PHENYLALANINE--TRNA LIGASE BETA SUBUNIT"/>
    <property type="match status" value="1"/>
</dbReference>
<dbReference type="InterPro" id="IPR033714">
    <property type="entry name" value="tRNA_bind_bactPheRS"/>
</dbReference>
<keyword evidence="4 15" id="KW-0963">Cytoplasm</keyword>
<evidence type="ECO:0000256" key="7">
    <source>
        <dbReference type="ARBA" id="ARBA00022723"/>
    </source>
</evidence>
<accession>A0A1P8F936</accession>
<feature type="domain" description="TRNA-binding" evidence="17">
    <location>
        <begin position="39"/>
        <end position="152"/>
    </location>
</feature>
<dbReference type="Pfam" id="PF03484">
    <property type="entry name" value="B5"/>
    <property type="match status" value="1"/>
</dbReference>
<dbReference type="Pfam" id="PF03147">
    <property type="entry name" value="FDX-ACB"/>
    <property type="match status" value="1"/>
</dbReference>
<reference evidence="21" key="1">
    <citation type="submission" date="2016-11" db="EMBL/GenBank/DDBJ databases">
        <title>Dehalogenimonas formicexedens sp. nov., a chlorinated alkane respiring bacterium isolated from contaminated groundwater.</title>
        <authorList>
            <person name="Key T.A."/>
            <person name="Bowman K.S."/>
            <person name="Lee I."/>
            <person name="Chun J."/>
            <person name="Albuquerque L."/>
            <person name="da Costa M.S."/>
            <person name="Rainey F.A."/>
            <person name="Moe W.M."/>
        </authorList>
    </citation>
    <scope>NUCLEOTIDE SEQUENCE [LARGE SCALE GENOMIC DNA]</scope>
    <source>
        <strain evidence="21">NSZ-14</strain>
    </source>
</reference>
<evidence type="ECO:0000256" key="1">
    <source>
        <dbReference type="ARBA" id="ARBA00004496"/>
    </source>
</evidence>
<evidence type="ECO:0000259" key="17">
    <source>
        <dbReference type="PROSITE" id="PS50886"/>
    </source>
</evidence>
<keyword evidence="10 15" id="KW-0460">Magnesium</keyword>
<dbReference type="PANTHER" id="PTHR10947">
    <property type="entry name" value="PHENYLALANYL-TRNA SYNTHETASE BETA CHAIN AND LEUCINE-RICH REPEAT-CONTAINING PROTEIN 47"/>
    <property type="match status" value="1"/>
</dbReference>
<dbReference type="InterPro" id="IPR020825">
    <property type="entry name" value="Phe-tRNA_synthase-like_B3/B4"/>
</dbReference>
<dbReference type="SMART" id="SM00896">
    <property type="entry name" value="FDX-ACB"/>
    <property type="match status" value="1"/>
</dbReference>
<evidence type="ECO:0000256" key="9">
    <source>
        <dbReference type="ARBA" id="ARBA00022840"/>
    </source>
</evidence>
<dbReference type="InterPro" id="IPR005147">
    <property type="entry name" value="tRNA_synthase_B5-dom"/>
</dbReference>
<comment type="subcellular location">
    <subcellularLocation>
        <location evidence="1 15">Cytoplasm</location>
    </subcellularLocation>
</comment>
<evidence type="ECO:0000256" key="16">
    <source>
        <dbReference type="PROSITE-ProRule" id="PRU00209"/>
    </source>
</evidence>
<keyword evidence="8 15" id="KW-0547">Nucleotide-binding</keyword>
<evidence type="ECO:0000256" key="5">
    <source>
        <dbReference type="ARBA" id="ARBA00022555"/>
    </source>
</evidence>
<comment type="similarity">
    <text evidence="2 15">Belongs to the phenylalanyl-tRNA synthetase beta subunit family. Type 1 subfamily.</text>
</comment>
<evidence type="ECO:0000256" key="15">
    <source>
        <dbReference type="HAMAP-Rule" id="MF_00283"/>
    </source>
</evidence>
<evidence type="ECO:0000256" key="2">
    <source>
        <dbReference type="ARBA" id="ARBA00008653"/>
    </source>
</evidence>
<dbReference type="InterPro" id="IPR045060">
    <property type="entry name" value="Phe-tRNA-ligase_IIc_bsu"/>
</dbReference>
<dbReference type="GO" id="GO:0000049">
    <property type="term" value="F:tRNA binding"/>
    <property type="evidence" value="ECO:0007669"/>
    <property type="project" value="UniProtKB-UniRule"/>
</dbReference>
<dbReference type="Pfam" id="PF03483">
    <property type="entry name" value="B3_4"/>
    <property type="match status" value="1"/>
</dbReference>
<sequence length="819" mass="89357">MKAPISWLKEYVDINIPAEEVAEKLTAAGNEVSGISSTVPAWEGVVVAEVLSVEPHPNADRLRLVTVNTGSEQPKVVCGAPNVAVGKKVAFAGIGTKLVDGHTGQPMELKAAVIRGVESKGMVLSERELGISDRHEGILELPSEAVIGTKLADLLGDQVLELDITPNRVDCMSITGIAREIFAVTVSKDIPQMEIKSITMPDTAYEEKGPDISSLLSVTIDAPDLCPRYTAAVVKDVKIAESPDWLKKRLTAVGMRPINNIVDITNYVMMEYGQPMHAFDMSKIAGGKINVRRAAEGEKFVTLDGEERILSGDTLMIADGEKAVAIAGVMGGANSEVSAETKDIILESANFNSTGIHHASHRLKLGSEASMRFERNLNPELAMHALKRAVQLILQICGGQAATGLINIYPGKKTRLGVQVPASRFSLVLGADLGYDKILRAFKALGIEFYWETVDEAEYGTGGETQFLRVYSPWWRTDLNIPEDMIEEVARIYGYDNLPVRPLSGDIPKRVGPPILAFKKLWRIALAGFGFQEMMSLSLSSFDALERTTSDGKLTAEPVKLLNPMTSEQECLRTNLRAPLLTAVSSNRRFEEGGFRFFEVGRAYHSKPGSLPAEPEMVCGVIAGEAEPAGWQQGKRPFDFYDAKGLLETILGRMNLPYTLEPGNDSGLRPGHQAQISVAGVTFGVFGEVHPKVLKNFDIEEKAFLFEINLTSLMPKVRPGRSYQPLPKYPAVMRDIALVLDESVTHKQVSDILANFSLLKEVRLFDVYSGKQVPDGKKSLAYRLSFQSPAATLTDNEVDKVMAEIVSTLMSQLGATLRA</sequence>
<evidence type="ECO:0000259" key="18">
    <source>
        <dbReference type="PROSITE" id="PS51447"/>
    </source>
</evidence>
<evidence type="ECO:0000256" key="12">
    <source>
        <dbReference type="ARBA" id="ARBA00022917"/>
    </source>
</evidence>
<evidence type="ECO:0000256" key="6">
    <source>
        <dbReference type="ARBA" id="ARBA00022598"/>
    </source>
</evidence>
<evidence type="ECO:0000256" key="13">
    <source>
        <dbReference type="ARBA" id="ARBA00023146"/>
    </source>
</evidence>
<proteinExistence type="inferred from homology"/>
<keyword evidence="13 15" id="KW-0030">Aminoacyl-tRNA synthetase</keyword>
<dbReference type="PROSITE" id="PS51447">
    <property type="entry name" value="FDX_ACB"/>
    <property type="match status" value="1"/>
</dbReference>
<dbReference type="SUPFAM" id="SSF56037">
    <property type="entry name" value="PheT/TilS domain"/>
    <property type="match status" value="1"/>
</dbReference>
<dbReference type="Gene3D" id="3.50.40.10">
    <property type="entry name" value="Phenylalanyl-trna Synthetase, Chain B, domain 3"/>
    <property type="match status" value="1"/>
</dbReference>
<dbReference type="NCBIfam" id="TIGR00472">
    <property type="entry name" value="pheT_bact"/>
    <property type="match status" value="1"/>
</dbReference>
<evidence type="ECO:0000256" key="8">
    <source>
        <dbReference type="ARBA" id="ARBA00022741"/>
    </source>
</evidence>
<dbReference type="Gene3D" id="2.40.50.140">
    <property type="entry name" value="Nucleic acid-binding proteins"/>
    <property type="match status" value="1"/>
</dbReference>
<evidence type="ECO:0000313" key="20">
    <source>
        <dbReference type="EMBL" id="APV44953.1"/>
    </source>
</evidence>
<dbReference type="InterPro" id="IPR005146">
    <property type="entry name" value="B3/B4_tRNA-bd"/>
</dbReference>